<keyword evidence="2" id="KW-1185">Reference proteome</keyword>
<reference evidence="3" key="1">
    <citation type="submission" date="2022-11" db="UniProtKB">
        <authorList>
            <consortium name="WormBaseParasite"/>
        </authorList>
    </citation>
    <scope>IDENTIFICATION</scope>
</reference>
<dbReference type="Proteomes" id="UP000887564">
    <property type="component" value="Unplaced"/>
</dbReference>
<dbReference type="PANTHER" id="PTHR45904:SF2">
    <property type="entry name" value="TRNA (URACIL-5-)-METHYLTRANSFERASE HOMOLOG A"/>
    <property type="match status" value="1"/>
</dbReference>
<dbReference type="WBParaSite" id="PEQ_0001246901-mRNA-1">
    <property type="protein sequence ID" value="PEQ_0001246901-mRNA-1"/>
    <property type="gene ID" value="PEQ_0001246901"/>
</dbReference>
<dbReference type="GO" id="GO:0003723">
    <property type="term" value="F:RNA binding"/>
    <property type="evidence" value="ECO:0007669"/>
    <property type="project" value="TreeGrafter"/>
</dbReference>
<dbReference type="InterPro" id="IPR045850">
    <property type="entry name" value="TRM2_met"/>
</dbReference>
<feature type="region of interest" description="Disordered" evidence="1">
    <location>
        <begin position="123"/>
        <end position="144"/>
    </location>
</feature>
<protein>
    <submittedName>
        <fullName evidence="3">Uncharacterized protein</fullName>
    </submittedName>
</protein>
<accession>A0A914S5M4</accession>
<dbReference type="AlphaFoldDB" id="A0A914S5M4"/>
<proteinExistence type="predicted"/>
<evidence type="ECO:0000313" key="3">
    <source>
        <dbReference type="WBParaSite" id="PEQ_0001246901-mRNA-1"/>
    </source>
</evidence>
<organism evidence="2 3">
    <name type="scientific">Parascaris equorum</name>
    <name type="common">Equine roundworm</name>
    <dbReference type="NCBI Taxonomy" id="6256"/>
    <lineage>
        <taxon>Eukaryota</taxon>
        <taxon>Metazoa</taxon>
        <taxon>Ecdysozoa</taxon>
        <taxon>Nematoda</taxon>
        <taxon>Chromadorea</taxon>
        <taxon>Rhabditida</taxon>
        <taxon>Spirurina</taxon>
        <taxon>Ascaridomorpha</taxon>
        <taxon>Ascaridoidea</taxon>
        <taxon>Ascarididae</taxon>
        <taxon>Parascaris</taxon>
    </lineage>
</organism>
<sequence>MSDRAFAESTTQLSSAIDSRTPYIYETIVGVRFRISPGAFFQTNSYGAAVLYSTIAEKTNLLSATDDTSRTDAVDLEGMDLSDLWSVSELLLLQNPKESSNEVTVESDSRCIAQRGAEYDERSVERSEQIAAKKQKLDQDYAVS</sequence>
<evidence type="ECO:0000256" key="1">
    <source>
        <dbReference type="SAM" id="MobiDB-lite"/>
    </source>
</evidence>
<dbReference type="PANTHER" id="PTHR45904">
    <property type="entry name" value="TRNA (URACIL-5-)-METHYLTRANSFERASE"/>
    <property type="match status" value="1"/>
</dbReference>
<evidence type="ECO:0000313" key="2">
    <source>
        <dbReference type="Proteomes" id="UP000887564"/>
    </source>
</evidence>
<name>A0A914S5M4_PAREQ</name>
<feature type="compositionally biased region" description="Basic and acidic residues" evidence="1">
    <location>
        <begin position="135"/>
        <end position="144"/>
    </location>
</feature>